<dbReference type="AlphaFoldDB" id="A0A2U2HLP4"/>
<dbReference type="InterPro" id="IPR036457">
    <property type="entry name" value="PPM-type-like_dom_sf"/>
</dbReference>
<dbReference type="Proteomes" id="UP000241421">
    <property type="component" value="Unassembled WGS sequence"/>
</dbReference>
<reference evidence="2 3" key="1">
    <citation type="submission" date="2018-04" db="EMBL/GenBank/DDBJ databases">
        <title>Massilia violaceinigra sp. nov., a novel purple-pigmented bacterium isolated from Tianshan glacier, Xinjiang, China.</title>
        <authorList>
            <person name="Wang H."/>
        </authorList>
    </citation>
    <scope>NUCLEOTIDE SEQUENCE [LARGE SCALE GENOMIC DNA]</scope>
    <source>
        <strain evidence="2 3">B448-2</strain>
    </source>
</reference>
<dbReference type="SMART" id="SM00331">
    <property type="entry name" value="PP2C_SIG"/>
    <property type="match status" value="1"/>
</dbReference>
<dbReference type="InterPro" id="IPR001932">
    <property type="entry name" value="PPM-type_phosphatase-like_dom"/>
</dbReference>
<accession>A0A2U2HLP4</accession>
<dbReference type="CDD" id="cd00143">
    <property type="entry name" value="PP2Cc"/>
    <property type="match status" value="1"/>
</dbReference>
<dbReference type="SMART" id="SM00332">
    <property type="entry name" value="PP2Cc"/>
    <property type="match status" value="1"/>
</dbReference>
<dbReference type="EMBL" id="PXWF02000196">
    <property type="protein sequence ID" value="PWF48413.1"/>
    <property type="molecule type" value="Genomic_DNA"/>
</dbReference>
<evidence type="ECO:0000313" key="3">
    <source>
        <dbReference type="Proteomes" id="UP000241421"/>
    </source>
</evidence>
<dbReference type="PANTHER" id="PTHR13832:SF827">
    <property type="entry name" value="PROTEIN PHOSPHATASE 1L"/>
    <property type="match status" value="1"/>
</dbReference>
<keyword evidence="3" id="KW-1185">Reference proteome</keyword>
<dbReference type="GO" id="GO:0004722">
    <property type="term" value="F:protein serine/threonine phosphatase activity"/>
    <property type="evidence" value="ECO:0007669"/>
    <property type="project" value="InterPro"/>
</dbReference>
<dbReference type="SUPFAM" id="SSF81606">
    <property type="entry name" value="PP2C-like"/>
    <property type="match status" value="1"/>
</dbReference>
<comment type="caution">
    <text evidence="2">The sequence shown here is derived from an EMBL/GenBank/DDBJ whole genome shotgun (WGS) entry which is preliminary data.</text>
</comment>
<feature type="domain" description="PPM-type phosphatase" evidence="1">
    <location>
        <begin position="16"/>
        <end position="263"/>
    </location>
</feature>
<name>A0A2U2HLP4_9BURK</name>
<sequence>MSNRGGESVAPNQAVEIACLSDPGQAREHNEDSLACVPELGIVVLADGMGGHNAGEVASGMATSLISAGLARGWTAQALEGLDRDAAQALSRAQLQQQLDAANLAIYQKAESEPDCEQMGSTVLACLFHHDFVSVAHVGDSRLYRFRNEALEQVTRDHSLLQEQIDAGLLRKEDAHLSANKNLLTRAFGVDPDEPGEIHSHDTAPGDIYLLCSDGLYGMVGDADIEMGISIMRDNLGLAARQLVQAANDAGGHDNISVVLVRIAGGQVSAQNEFF</sequence>
<evidence type="ECO:0000259" key="1">
    <source>
        <dbReference type="PROSITE" id="PS51746"/>
    </source>
</evidence>
<protein>
    <submittedName>
        <fullName evidence="2">Serine/threonine-protein phosphatase</fullName>
    </submittedName>
</protein>
<gene>
    <name evidence="2" type="ORF">C7C56_011880</name>
</gene>
<dbReference type="PROSITE" id="PS51746">
    <property type="entry name" value="PPM_2"/>
    <property type="match status" value="1"/>
</dbReference>
<dbReference type="PANTHER" id="PTHR13832">
    <property type="entry name" value="PROTEIN PHOSPHATASE 2C"/>
    <property type="match status" value="1"/>
</dbReference>
<dbReference type="Gene3D" id="3.60.40.10">
    <property type="entry name" value="PPM-type phosphatase domain"/>
    <property type="match status" value="1"/>
</dbReference>
<proteinExistence type="predicted"/>
<dbReference type="InterPro" id="IPR015655">
    <property type="entry name" value="PP2C"/>
</dbReference>
<dbReference type="OrthoDB" id="9801841at2"/>
<organism evidence="2 3">
    <name type="scientific">Massilia glaciei</name>
    <dbReference type="NCBI Taxonomy" id="1524097"/>
    <lineage>
        <taxon>Bacteria</taxon>
        <taxon>Pseudomonadati</taxon>
        <taxon>Pseudomonadota</taxon>
        <taxon>Betaproteobacteria</taxon>
        <taxon>Burkholderiales</taxon>
        <taxon>Oxalobacteraceae</taxon>
        <taxon>Telluria group</taxon>
        <taxon>Massilia</taxon>
    </lineage>
</organism>
<dbReference type="Pfam" id="PF13672">
    <property type="entry name" value="PP2C_2"/>
    <property type="match status" value="1"/>
</dbReference>
<evidence type="ECO:0000313" key="2">
    <source>
        <dbReference type="EMBL" id="PWF48413.1"/>
    </source>
</evidence>